<evidence type="ECO:0000313" key="10">
    <source>
        <dbReference type="EMBL" id="RDB71627.1"/>
    </source>
</evidence>
<dbReference type="Gene3D" id="3.30.565.10">
    <property type="entry name" value="Histidine kinase-like ATPase, C-terminal domain"/>
    <property type="match status" value="1"/>
</dbReference>
<dbReference type="SMART" id="SM00388">
    <property type="entry name" value="HisKA"/>
    <property type="match status" value="1"/>
</dbReference>
<gene>
    <name evidence="10" type="ORF">C1875_05440</name>
    <name evidence="11" type="ORF">FIC87_02055</name>
</gene>
<dbReference type="InterPro" id="IPR008358">
    <property type="entry name" value="Sig_transdc_His_kin/Pase_MprB"/>
</dbReference>
<keyword evidence="6" id="KW-0812">Transmembrane</keyword>
<dbReference type="Pfam" id="PF00512">
    <property type="entry name" value="HisKA"/>
    <property type="match status" value="1"/>
</dbReference>
<dbReference type="PRINTS" id="PR01780">
    <property type="entry name" value="LANTIREGPROT"/>
</dbReference>
<evidence type="ECO:0000256" key="8">
    <source>
        <dbReference type="ARBA" id="ARBA00022989"/>
    </source>
</evidence>
<dbReference type="GO" id="GO:0005886">
    <property type="term" value="C:plasma membrane"/>
    <property type="evidence" value="ECO:0007669"/>
    <property type="project" value="UniProtKB-SubCell"/>
</dbReference>
<dbReference type="GO" id="GO:0000155">
    <property type="term" value="F:phosphorelay sensor kinase activity"/>
    <property type="evidence" value="ECO:0007669"/>
    <property type="project" value="InterPro"/>
</dbReference>
<sequence length="292" mass="32431">MPIVLVGLACLVAGIGLAAFVYEKELRRMARFLRQRPARSNERLTVERPGRGFADMASAVNEQLDAMRDERVEGWRRQQEYQRDLASLSHDVRTPLMGAKGYLRLAQDDGDEAARMRRLDAAVERLDDMEGLVDQLFAYARANDPDLELHLRSVAVLPVLAGVLTGHFPAFDQRGWEPEVRFEDEALKADADEAALNRIFENLVGNMLRHGSAAPRIEQRGRVVTFSNEVDDPAGIEVDRLFDRFYRADASRSASGSGLGLAVAAGLAQAMSMRMDAQLDGRTLRVNLHLAG</sequence>
<comment type="subcellular location">
    <subcellularLocation>
        <location evidence="2">Cell membrane</location>
    </subcellularLocation>
</comment>
<evidence type="ECO:0000259" key="9">
    <source>
        <dbReference type="PROSITE" id="PS50109"/>
    </source>
</evidence>
<dbReference type="InterPro" id="IPR036097">
    <property type="entry name" value="HisK_dim/P_sf"/>
</dbReference>
<comment type="catalytic activity">
    <reaction evidence="1">
        <text>ATP + protein L-histidine = ADP + protein N-phospho-L-histidine.</text>
        <dbReference type="EC" id="2.7.13.3"/>
    </reaction>
</comment>
<dbReference type="EMBL" id="VEVP01000003">
    <property type="protein sequence ID" value="TNU94969.1"/>
    <property type="molecule type" value="Genomic_DNA"/>
</dbReference>
<feature type="domain" description="Histidine kinase" evidence="9">
    <location>
        <begin position="87"/>
        <end position="292"/>
    </location>
</feature>
<dbReference type="RefSeq" id="WP_114533420.1">
    <property type="nucleotide sequence ID" value="NZ_JADNER010000005.1"/>
</dbReference>
<evidence type="ECO:0000313" key="11">
    <source>
        <dbReference type="EMBL" id="TNU94969.1"/>
    </source>
</evidence>
<evidence type="ECO:0000313" key="12">
    <source>
        <dbReference type="Proteomes" id="UP000253970"/>
    </source>
</evidence>
<dbReference type="EC" id="2.7.13.3" evidence="3"/>
<organism evidence="10 12">
    <name type="scientific">Eggerthella lenta</name>
    <name type="common">Eubacterium lentum</name>
    <dbReference type="NCBI Taxonomy" id="84112"/>
    <lineage>
        <taxon>Bacteria</taxon>
        <taxon>Bacillati</taxon>
        <taxon>Actinomycetota</taxon>
        <taxon>Coriobacteriia</taxon>
        <taxon>Eggerthellales</taxon>
        <taxon>Eggerthellaceae</taxon>
        <taxon>Eggerthella</taxon>
    </lineage>
</organism>
<evidence type="ECO:0000256" key="2">
    <source>
        <dbReference type="ARBA" id="ARBA00004236"/>
    </source>
</evidence>
<dbReference type="Pfam" id="PF02518">
    <property type="entry name" value="HATPase_c"/>
    <property type="match status" value="1"/>
</dbReference>
<dbReference type="CDD" id="cd00082">
    <property type="entry name" value="HisKA"/>
    <property type="match status" value="1"/>
</dbReference>
<accession>A0A369MI08</accession>
<keyword evidence="7 10" id="KW-0418">Kinase</keyword>
<dbReference type="Proteomes" id="UP000253970">
    <property type="component" value="Unassembled WGS sequence"/>
</dbReference>
<dbReference type="PANTHER" id="PTHR45436">
    <property type="entry name" value="SENSOR HISTIDINE KINASE YKOH"/>
    <property type="match status" value="1"/>
</dbReference>
<keyword evidence="8" id="KW-1133">Transmembrane helix</keyword>
<dbReference type="InterPro" id="IPR036890">
    <property type="entry name" value="HATPase_C_sf"/>
</dbReference>
<dbReference type="InterPro" id="IPR005467">
    <property type="entry name" value="His_kinase_dom"/>
</dbReference>
<name>A0A369MI08_EGGLN</name>
<reference evidence="11 13" key="1">
    <citation type="journal article" date="2005" name="Appl. Environ. Microbiol.">
        <title>Intestinal bacterial communities that produce active estrogen-like compounds enterodiol and enterolactone in humans.</title>
        <authorList>
            <person name="Clavel T."/>
            <person name="Henderson G."/>
            <person name="Alpert C.A."/>
            <person name="Philippe C."/>
            <person name="Rigottier-Gois L."/>
            <person name="Dore J."/>
            <person name="Blaut M."/>
        </authorList>
    </citation>
    <scope>NUCLEOTIDE SEQUENCE [LARGE SCALE GENOMIC DNA]</scope>
    <source>
        <strain evidence="11 13">SECO-MT75m2</strain>
    </source>
</reference>
<evidence type="ECO:0000256" key="4">
    <source>
        <dbReference type="ARBA" id="ARBA00022553"/>
    </source>
</evidence>
<dbReference type="InterPro" id="IPR003594">
    <property type="entry name" value="HATPase_dom"/>
</dbReference>
<evidence type="ECO:0000256" key="7">
    <source>
        <dbReference type="ARBA" id="ARBA00022777"/>
    </source>
</evidence>
<evidence type="ECO:0000256" key="6">
    <source>
        <dbReference type="ARBA" id="ARBA00022692"/>
    </source>
</evidence>
<dbReference type="InterPro" id="IPR050428">
    <property type="entry name" value="TCS_sensor_his_kinase"/>
</dbReference>
<keyword evidence="4" id="KW-0597">Phosphoprotein</keyword>
<evidence type="ECO:0000256" key="1">
    <source>
        <dbReference type="ARBA" id="ARBA00000085"/>
    </source>
</evidence>
<dbReference type="SMART" id="SM00387">
    <property type="entry name" value="HATPase_c"/>
    <property type="match status" value="1"/>
</dbReference>
<proteinExistence type="predicted"/>
<protein>
    <recommendedName>
        <fullName evidence="3">histidine kinase</fullName>
        <ecNumber evidence="3">2.7.13.3</ecNumber>
    </recommendedName>
</protein>
<reference evidence="10 12" key="2">
    <citation type="journal article" date="2018" name="Elife">
        <title>Discovery and characterization of a prevalent human gut bacterial enzyme sufficient for the inactivation of a family of plant toxins.</title>
        <authorList>
            <person name="Koppel N."/>
            <person name="Bisanz J.E."/>
            <person name="Pandelia M.E."/>
            <person name="Turnbaugh P.J."/>
            <person name="Balskus E.P."/>
        </authorList>
    </citation>
    <scope>NUCLEOTIDE SEQUENCE [LARGE SCALE GENOMIC DNA]</scope>
    <source>
        <strain evidence="10 12">W1 BHI 6</strain>
    </source>
</reference>
<evidence type="ECO:0000256" key="3">
    <source>
        <dbReference type="ARBA" id="ARBA00012438"/>
    </source>
</evidence>
<dbReference type="Proteomes" id="UP000312594">
    <property type="component" value="Unassembled WGS sequence"/>
</dbReference>
<dbReference type="SUPFAM" id="SSF55874">
    <property type="entry name" value="ATPase domain of HSP90 chaperone/DNA topoisomerase II/histidine kinase"/>
    <property type="match status" value="1"/>
</dbReference>
<reference evidence="11" key="3">
    <citation type="submission" date="2019-06" db="EMBL/GenBank/DDBJ databases">
        <authorList>
            <person name="Bisanz J.E."/>
            <person name="Turnbaugh P.J."/>
        </authorList>
    </citation>
    <scope>NUCLEOTIDE SEQUENCE</scope>
    <source>
        <strain evidence="11">SECO-MT75m2</strain>
    </source>
</reference>
<dbReference type="InterPro" id="IPR003661">
    <property type="entry name" value="HisK_dim/P_dom"/>
</dbReference>
<dbReference type="PROSITE" id="PS50109">
    <property type="entry name" value="HIS_KIN"/>
    <property type="match status" value="1"/>
</dbReference>
<evidence type="ECO:0000313" key="13">
    <source>
        <dbReference type="Proteomes" id="UP000312594"/>
    </source>
</evidence>
<keyword evidence="5" id="KW-0808">Transferase</keyword>
<dbReference type="CDD" id="cd00075">
    <property type="entry name" value="HATPase"/>
    <property type="match status" value="1"/>
</dbReference>
<dbReference type="EMBL" id="PPTU01000006">
    <property type="protein sequence ID" value="RDB71627.1"/>
    <property type="molecule type" value="Genomic_DNA"/>
</dbReference>
<keyword evidence="8" id="KW-0472">Membrane</keyword>
<comment type="caution">
    <text evidence="10">The sequence shown here is derived from an EMBL/GenBank/DDBJ whole genome shotgun (WGS) entry which is preliminary data.</text>
</comment>
<evidence type="ECO:0000256" key="5">
    <source>
        <dbReference type="ARBA" id="ARBA00022679"/>
    </source>
</evidence>
<dbReference type="AlphaFoldDB" id="A0A369MI08"/>
<dbReference type="SUPFAM" id="SSF47384">
    <property type="entry name" value="Homodimeric domain of signal transducing histidine kinase"/>
    <property type="match status" value="1"/>
</dbReference>
<dbReference type="Gene3D" id="1.10.287.130">
    <property type="match status" value="1"/>
</dbReference>
<dbReference type="PANTHER" id="PTHR45436:SF5">
    <property type="entry name" value="SENSOR HISTIDINE KINASE TRCS"/>
    <property type="match status" value="1"/>
</dbReference>